<sequence>MALKQEIEYIKRTGGDTKFILRNGQLIDSYGGKFIYEFVTDTPIELDDDTPVNIRYGGESISGSIITVNGLRVLLGLDKNIGSKIPEIIIIASAYFLLEALQEKIDDVISRKISLNIDIAMKTFGFQDSYIGEDYNFFTPFNTLKLPVSEEQKNALAKCLGSEITFIWGPPGTGKTTTLSYLAYELLLRDKSIFLISHTNSAIDNALEKIAKILKQRQDKRYFNGLILRIGNPSDKNFFNNFPELDLNHWIEKRTKELNKKLEELEKRRERETKVLNEINNILEPKKKIETEIERTKKRIEKGEIEIKIIKKDLTHITNNIERINKNIIQTKEKLQRAKNSNFLYRLLTGLN</sequence>
<feature type="domain" description="DNA2/NAM7 helicase helicase" evidence="2">
    <location>
        <begin position="149"/>
        <end position="329"/>
    </location>
</feature>
<keyword evidence="1" id="KW-0175">Coiled coil</keyword>
<reference evidence="3 4" key="1">
    <citation type="submission" date="2018-01" db="EMBL/GenBank/DDBJ databases">
        <title>Metagenomic assembled genomes from two thermal pools in the Uzon Caldera, Kamchatka, Russia.</title>
        <authorList>
            <person name="Wilkins L."/>
            <person name="Ettinger C."/>
        </authorList>
    </citation>
    <scope>NUCLEOTIDE SEQUENCE [LARGE SCALE GENOMIC DNA]</scope>
    <source>
        <strain evidence="3">ZAV-08</strain>
    </source>
</reference>
<dbReference type="PANTHER" id="PTHR43788:SF8">
    <property type="entry name" value="DNA-BINDING PROTEIN SMUBP-2"/>
    <property type="match status" value="1"/>
</dbReference>
<comment type="caution">
    <text evidence="3">The sequence shown here is derived from an EMBL/GenBank/DDBJ whole genome shotgun (WGS) entry which is preliminary data.</text>
</comment>
<name>A0A2N7PLY1_9BACT</name>
<gene>
    <name evidence="3" type="ORF">C0190_06710</name>
</gene>
<proteinExistence type="predicted"/>
<evidence type="ECO:0000256" key="1">
    <source>
        <dbReference type="SAM" id="Coils"/>
    </source>
</evidence>
<dbReference type="GO" id="GO:0043139">
    <property type="term" value="F:5'-3' DNA helicase activity"/>
    <property type="evidence" value="ECO:0007669"/>
    <property type="project" value="TreeGrafter"/>
</dbReference>
<dbReference type="Gene3D" id="3.40.50.300">
    <property type="entry name" value="P-loop containing nucleotide triphosphate hydrolases"/>
    <property type="match status" value="1"/>
</dbReference>
<dbReference type="EMBL" id="PNIK01000096">
    <property type="protein sequence ID" value="PMP65447.1"/>
    <property type="molecule type" value="Genomic_DNA"/>
</dbReference>
<dbReference type="InterPro" id="IPR041677">
    <property type="entry name" value="DNA2/NAM7_AAA_11"/>
</dbReference>
<dbReference type="AlphaFoldDB" id="A0A2N7PLY1"/>
<evidence type="ECO:0000313" key="4">
    <source>
        <dbReference type="Proteomes" id="UP000235460"/>
    </source>
</evidence>
<dbReference type="SUPFAM" id="SSF52540">
    <property type="entry name" value="P-loop containing nucleoside triphosphate hydrolases"/>
    <property type="match status" value="2"/>
</dbReference>
<dbReference type="PANTHER" id="PTHR43788">
    <property type="entry name" value="DNA2/NAM7 HELICASE FAMILY MEMBER"/>
    <property type="match status" value="1"/>
</dbReference>
<dbReference type="InterPro" id="IPR050534">
    <property type="entry name" value="Coronavir_polyprotein_1ab"/>
</dbReference>
<protein>
    <recommendedName>
        <fullName evidence="2">DNA2/NAM7 helicase helicase domain-containing protein</fullName>
    </recommendedName>
</protein>
<accession>A0A2N7PLY1</accession>
<dbReference type="Proteomes" id="UP000235460">
    <property type="component" value="Unassembled WGS sequence"/>
</dbReference>
<evidence type="ECO:0000313" key="3">
    <source>
        <dbReference type="EMBL" id="PMP65447.1"/>
    </source>
</evidence>
<dbReference type="InterPro" id="IPR027417">
    <property type="entry name" value="P-loop_NTPase"/>
</dbReference>
<feature type="coiled-coil region" evidence="1">
    <location>
        <begin position="248"/>
        <end position="341"/>
    </location>
</feature>
<organism evidence="3 4">
    <name type="scientific">Thermodesulfobacterium geofontis</name>
    <dbReference type="NCBI Taxonomy" id="1295609"/>
    <lineage>
        <taxon>Bacteria</taxon>
        <taxon>Pseudomonadati</taxon>
        <taxon>Thermodesulfobacteriota</taxon>
        <taxon>Thermodesulfobacteria</taxon>
        <taxon>Thermodesulfobacteriales</taxon>
        <taxon>Thermodesulfobacteriaceae</taxon>
        <taxon>Thermodesulfobacterium</taxon>
    </lineage>
</organism>
<dbReference type="Pfam" id="PF13086">
    <property type="entry name" value="AAA_11"/>
    <property type="match status" value="1"/>
</dbReference>
<feature type="non-terminal residue" evidence="3">
    <location>
        <position position="352"/>
    </location>
</feature>
<evidence type="ECO:0000259" key="2">
    <source>
        <dbReference type="Pfam" id="PF13086"/>
    </source>
</evidence>